<feature type="DNA-binding region" description="Homeobox" evidence="9">
    <location>
        <begin position="13"/>
        <end position="63"/>
    </location>
</feature>
<dbReference type="Ensembl" id="ENSHCOT00000010478.1">
    <property type="protein sequence ID" value="ENSHCOP00000002406.1"/>
    <property type="gene ID" value="ENSHCOG00000003532.1"/>
</dbReference>
<dbReference type="GO" id="GO:0005634">
    <property type="term" value="C:nucleus"/>
    <property type="evidence" value="ECO:0007669"/>
    <property type="project" value="UniProtKB-SubCell"/>
</dbReference>
<dbReference type="SUPFAM" id="SSF46689">
    <property type="entry name" value="Homeodomain-like"/>
    <property type="match status" value="1"/>
</dbReference>
<dbReference type="PROSITE" id="PS50071">
    <property type="entry name" value="HOMEOBOX_2"/>
    <property type="match status" value="1"/>
</dbReference>
<dbReference type="CDD" id="cd00086">
    <property type="entry name" value="homeodomain"/>
    <property type="match status" value="1"/>
</dbReference>
<evidence type="ECO:0000256" key="10">
    <source>
        <dbReference type="RuleBase" id="RU000682"/>
    </source>
</evidence>
<keyword evidence="3" id="KW-0217">Developmental protein</keyword>
<accession>A0A3Q2XQP4</accession>
<name>A0A3Q2XQP4_HIPCM</name>
<dbReference type="SMART" id="SM00389">
    <property type="entry name" value="HOX"/>
    <property type="match status" value="1"/>
</dbReference>
<dbReference type="GeneTree" id="ENSGT00390000017143"/>
<organism evidence="12 13">
    <name type="scientific">Hippocampus comes</name>
    <name type="common">Tiger tail seahorse</name>
    <dbReference type="NCBI Taxonomy" id="109280"/>
    <lineage>
        <taxon>Eukaryota</taxon>
        <taxon>Metazoa</taxon>
        <taxon>Chordata</taxon>
        <taxon>Craniata</taxon>
        <taxon>Vertebrata</taxon>
        <taxon>Euteleostomi</taxon>
        <taxon>Actinopterygii</taxon>
        <taxon>Neopterygii</taxon>
        <taxon>Teleostei</taxon>
        <taxon>Neoteleostei</taxon>
        <taxon>Acanthomorphata</taxon>
        <taxon>Syngnathiaria</taxon>
        <taxon>Syngnathiformes</taxon>
        <taxon>Syngnathoidei</taxon>
        <taxon>Syngnathidae</taxon>
        <taxon>Hippocampus</taxon>
    </lineage>
</organism>
<keyword evidence="4" id="KW-0678">Repressor</keyword>
<proteinExistence type="predicted"/>
<protein>
    <recommendedName>
        <fullName evidence="2">Homeodomain-only protein</fullName>
    </recommendedName>
</protein>
<dbReference type="GO" id="GO:0030154">
    <property type="term" value="P:cell differentiation"/>
    <property type="evidence" value="ECO:0007669"/>
    <property type="project" value="InterPro"/>
</dbReference>
<reference evidence="12" key="2">
    <citation type="submission" date="2025-09" db="UniProtKB">
        <authorList>
            <consortium name="Ensembl"/>
        </authorList>
    </citation>
    <scope>IDENTIFICATION</scope>
</reference>
<dbReference type="Proteomes" id="UP000264820">
    <property type="component" value="Unplaced"/>
</dbReference>
<evidence type="ECO:0000256" key="1">
    <source>
        <dbReference type="ARBA" id="ARBA00004123"/>
    </source>
</evidence>
<reference evidence="12" key="1">
    <citation type="submission" date="2025-08" db="UniProtKB">
        <authorList>
            <consortium name="Ensembl"/>
        </authorList>
    </citation>
    <scope>IDENTIFICATION</scope>
</reference>
<dbReference type="AlphaFoldDB" id="A0A3Q2XQP4"/>
<evidence type="ECO:0000313" key="12">
    <source>
        <dbReference type="Ensembl" id="ENSHCOP00000002406.1"/>
    </source>
</evidence>
<dbReference type="GO" id="GO:0003677">
    <property type="term" value="F:DNA binding"/>
    <property type="evidence" value="ECO:0007669"/>
    <property type="project" value="UniProtKB-UniRule"/>
</dbReference>
<feature type="domain" description="Homeobox" evidence="11">
    <location>
        <begin position="11"/>
        <end position="62"/>
    </location>
</feature>
<evidence type="ECO:0000256" key="5">
    <source>
        <dbReference type="ARBA" id="ARBA00023015"/>
    </source>
</evidence>
<dbReference type="STRING" id="109280.ENSHCOP00000002406"/>
<dbReference type="PANTHER" id="PTHR21408:SF1">
    <property type="entry name" value="HOMEODOMAIN-ONLY PROTEIN"/>
    <property type="match status" value="1"/>
</dbReference>
<keyword evidence="7" id="KW-0804">Transcription</keyword>
<evidence type="ECO:0000256" key="9">
    <source>
        <dbReference type="PROSITE-ProRule" id="PRU00108"/>
    </source>
</evidence>
<dbReference type="InterPro" id="IPR039162">
    <property type="entry name" value="HOPX"/>
</dbReference>
<evidence type="ECO:0000256" key="2">
    <source>
        <dbReference type="ARBA" id="ARBA00021327"/>
    </source>
</evidence>
<evidence type="ECO:0000256" key="6">
    <source>
        <dbReference type="ARBA" id="ARBA00023155"/>
    </source>
</evidence>
<comment type="subcellular location">
    <subcellularLocation>
        <location evidence="1 9 10">Nucleus</location>
    </subcellularLocation>
</comment>
<evidence type="ECO:0000313" key="13">
    <source>
        <dbReference type="Proteomes" id="UP000264820"/>
    </source>
</evidence>
<evidence type="ECO:0000256" key="7">
    <source>
        <dbReference type="ARBA" id="ARBA00023163"/>
    </source>
</evidence>
<dbReference type="Pfam" id="PF00046">
    <property type="entry name" value="Homeodomain"/>
    <property type="match status" value="1"/>
</dbReference>
<dbReference type="GO" id="GO:0006357">
    <property type="term" value="P:regulation of transcription by RNA polymerase II"/>
    <property type="evidence" value="ECO:0007669"/>
    <property type="project" value="TreeGrafter"/>
</dbReference>
<dbReference type="PANTHER" id="PTHR21408">
    <property type="entry name" value="HOMEODOMAIN-ONLY PROTEIN"/>
    <property type="match status" value="1"/>
</dbReference>
<keyword evidence="5" id="KW-0805">Transcription regulation</keyword>
<keyword evidence="9 10" id="KW-0238">DNA-binding</keyword>
<dbReference type="InterPro" id="IPR001356">
    <property type="entry name" value="HD"/>
</dbReference>
<sequence length="74" mass="8262">MAPYITDSSLLSEYQTKVLEENFKPGKVPDATTLTLVAAECGLSEEETQKWFKQRTSQWRQAEGLPAELGSVLD</sequence>
<dbReference type="InterPro" id="IPR009057">
    <property type="entry name" value="Homeodomain-like_sf"/>
</dbReference>
<evidence type="ECO:0000256" key="4">
    <source>
        <dbReference type="ARBA" id="ARBA00022491"/>
    </source>
</evidence>
<evidence type="ECO:0000259" key="11">
    <source>
        <dbReference type="PROSITE" id="PS50071"/>
    </source>
</evidence>
<keyword evidence="6 9" id="KW-0371">Homeobox</keyword>
<evidence type="ECO:0000256" key="8">
    <source>
        <dbReference type="ARBA" id="ARBA00023242"/>
    </source>
</evidence>
<keyword evidence="13" id="KW-1185">Reference proteome</keyword>
<dbReference type="Gene3D" id="1.10.10.60">
    <property type="entry name" value="Homeodomain-like"/>
    <property type="match status" value="1"/>
</dbReference>
<dbReference type="OMA" id="LRMAKWR"/>
<evidence type="ECO:0000256" key="3">
    <source>
        <dbReference type="ARBA" id="ARBA00022473"/>
    </source>
</evidence>
<keyword evidence="8 9" id="KW-0539">Nucleus</keyword>